<dbReference type="GO" id="GO:0046872">
    <property type="term" value="F:metal ion binding"/>
    <property type="evidence" value="ECO:0007669"/>
    <property type="project" value="UniProtKB-KW"/>
</dbReference>
<evidence type="ECO:0000313" key="8">
    <source>
        <dbReference type="EMBL" id="RDC34888.1"/>
    </source>
</evidence>
<feature type="domain" description="4Fe-4S ferredoxin-type" evidence="5">
    <location>
        <begin position="81"/>
        <end position="110"/>
    </location>
</feature>
<gene>
    <name evidence="8" type="ORF">C1853_13635</name>
    <name evidence="7" type="ORF">C1871_15105</name>
    <name evidence="6" type="ORF">GO726_13650</name>
</gene>
<feature type="domain" description="4Fe-4S ferredoxin-type" evidence="5">
    <location>
        <begin position="48"/>
        <end position="79"/>
    </location>
</feature>
<evidence type="ECO:0000313" key="9">
    <source>
        <dbReference type="Proteomes" id="UP000253857"/>
    </source>
</evidence>
<comment type="caution">
    <text evidence="6">The sequence shown here is derived from an EMBL/GenBank/DDBJ whole genome shotgun (WGS) entry which is preliminary data.</text>
</comment>
<dbReference type="EMBL" id="PPUQ01000026">
    <property type="protein sequence ID" value="RDC34888.1"/>
    <property type="molecule type" value="Genomic_DNA"/>
</dbReference>
<dbReference type="PROSITE" id="PS00198">
    <property type="entry name" value="4FE4S_FER_1"/>
    <property type="match status" value="1"/>
</dbReference>
<proteinExistence type="predicted"/>
<protein>
    <submittedName>
        <fullName evidence="6">4Fe-4S dicluster domain-containing protein</fullName>
    </submittedName>
</protein>
<reference evidence="9 10" key="1">
    <citation type="journal article" date="2018" name="Elife">
        <title>Discovery and characterization of a prevalent human gut bacterial enzyme sufficient for the inactivation of a family of plant toxins.</title>
        <authorList>
            <person name="Koppel N."/>
            <person name="Bisanz J.E."/>
            <person name="Pandelia M.E."/>
            <person name="Turnbaugh P.J."/>
            <person name="Balskus E.P."/>
        </authorList>
    </citation>
    <scope>NUCLEOTIDE SEQUENCE [LARGE SCALE GENOMIC DNA]</scope>
    <source>
        <strain evidence="8 10">16A</strain>
        <strain evidence="7 9">FAA1-1-60AUCSF</strain>
    </source>
</reference>
<evidence type="ECO:0000256" key="1">
    <source>
        <dbReference type="ARBA" id="ARBA00022485"/>
    </source>
</evidence>
<keyword evidence="1" id="KW-0004">4Fe-4S</keyword>
<keyword evidence="2" id="KW-0479">Metal-binding</keyword>
<sequence length="201" mass="21888">MAYGFVIDLEKCVGCHGCSVACKGANGTPPTVTRSRVDRGTEGSYPNAVRTIRPMLCMMCENPPCVAVCPQGATTIRDEDGIVVIDKEKCIGCKSCMEACPYGARYLVQSEDGYFGSELNEYESVAYENMPKMTVDKCDFCIEHSGDGKPDPVCVKACMAEARLFGDLDEMKKLVAERGGEAYLPEEGTEPRVFYLPTITA</sequence>
<evidence type="ECO:0000256" key="3">
    <source>
        <dbReference type="ARBA" id="ARBA00023004"/>
    </source>
</evidence>
<dbReference type="PANTHER" id="PTHR43177">
    <property type="entry name" value="PROTEIN NRFC"/>
    <property type="match status" value="1"/>
</dbReference>
<reference evidence="6 11" key="2">
    <citation type="submission" date="2019-11" db="EMBL/GenBank/DDBJ databases">
        <title>Whole genome shotgun sequencing (WGS) data from Adlercreutzia equolifaciens ResAG-91, Eggerthella lenta MRI-F36, MRI-F37, MRI-F40, ResAG-49, ResAG-88, ResAG-121, ResAG-145, and Gordonibacter sp. ResAG-5, ResAG-26, ResAG-43, ResAG-50, ResAG-59.</title>
        <authorList>
            <person name="Stoll D.A."/>
            <person name="Danylec N."/>
            <person name="Franz C.M.A.P."/>
            <person name="Huch M."/>
        </authorList>
    </citation>
    <scope>NUCLEOTIDE SEQUENCE [LARGE SCALE GENOMIC DNA]</scope>
    <source>
        <strain evidence="6 11">ResAG-88</strain>
    </source>
</reference>
<keyword evidence="3" id="KW-0408">Iron</keyword>
<dbReference type="RefSeq" id="WP_009305148.1">
    <property type="nucleotide sequence ID" value="NZ_AP031442.1"/>
</dbReference>
<dbReference type="CDD" id="cd10551">
    <property type="entry name" value="PsrB"/>
    <property type="match status" value="1"/>
</dbReference>
<dbReference type="GeneID" id="69510091"/>
<evidence type="ECO:0000313" key="7">
    <source>
        <dbReference type="EMBL" id="RDB80913.1"/>
    </source>
</evidence>
<dbReference type="GO" id="GO:0051539">
    <property type="term" value="F:4 iron, 4 sulfur cluster binding"/>
    <property type="evidence" value="ECO:0007669"/>
    <property type="project" value="UniProtKB-KW"/>
</dbReference>
<dbReference type="EMBL" id="PPTY01000053">
    <property type="protein sequence ID" value="RDB80913.1"/>
    <property type="molecule type" value="Genomic_DNA"/>
</dbReference>
<dbReference type="AlphaFoldDB" id="A0A369NXM6"/>
<dbReference type="EMBL" id="WPOM01000042">
    <property type="protein sequence ID" value="MVN34201.1"/>
    <property type="molecule type" value="Genomic_DNA"/>
</dbReference>
<dbReference type="SUPFAM" id="SSF54862">
    <property type="entry name" value="4Fe-4S ferredoxins"/>
    <property type="match status" value="1"/>
</dbReference>
<dbReference type="Proteomes" id="UP000253915">
    <property type="component" value="Unassembled WGS sequence"/>
</dbReference>
<dbReference type="Pfam" id="PF13247">
    <property type="entry name" value="Fer4_11"/>
    <property type="match status" value="1"/>
</dbReference>
<accession>A0A369NXM6</accession>
<evidence type="ECO:0000313" key="11">
    <source>
        <dbReference type="Proteomes" id="UP000436429"/>
    </source>
</evidence>
<keyword evidence="4" id="KW-0411">Iron-sulfur</keyword>
<evidence type="ECO:0000313" key="6">
    <source>
        <dbReference type="EMBL" id="MVN34201.1"/>
    </source>
</evidence>
<evidence type="ECO:0000313" key="10">
    <source>
        <dbReference type="Proteomes" id="UP000253915"/>
    </source>
</evidence>
<evidence type="ECO:0000256" key="4">
    <source>
        <dbReference type="ARBA" id="ARBA00023014"/>
    </source>
</evidence>
<dbReference type="Gene3D" id="3.30.70.20">
    <property type="match status" value="2"/>
</dbReference>
<dbReference type="InterPro" id="IPR017900">
    <property type="entry name" value="4Fe4S_Fe_S_CS"/>
</dbReference>
<dbReference type="OMA" id="FQCDEAW"/>
<dbReference type="PROSITE" id="PS51379">
    <property type="entry name" value="4FE4S_FER_2"/>
    <property type="match status" value="3"/>
</dbReference>
<dbReference type="Proteomes" id="UP000436429">
    <property type="component" value="Unassembled WGS sequence"/>
</dbReference>
<evidence type="ECO:0000259" key="5">
    <source>
        <dbReference type="PROSITE" id="PS51379"/>
    </source>
</evidence>
<organism evidence="6 11">
    <name type="scientific">Eggerthella lenta</name>
    <name type="common">Eubacterium lentum</name>
    <dbReference type="NCBI Taxonomy" id="84112"/>
    <lineage>
        <taxon>Bacteria</taxon>
        <taxon>Bacillati</taxon>
        <taxon>Actinomycetota</taxon>
        <taxon>Coriobacteriia</taxon>
        <taxon>Eggerthellales</taxon>
        <taxon>Eggerthellaceae</taxon>
        <taxon>Eggerthella</taxon>
    </lineage>
</organism>
<dbReference type="InterPro" id="IPR017896">
    <property type="entry name" value="4Fe4S_Fe-S-bd"/>
</dbReference>
<dbReference type="PANTHER" id="PTHR43177:SF3">
    <property type="entry name" value="PROTEIN NRFC HOMOLOG"/>
    <property type="match status" value="1"/>
</dbReference>
<dbReference type="InterPro" id="IPR050954">
    <property type="entry name" value="ET_IronSulfur_Cluster-Binding"/>
</dbReference>
<dbReference type="Proteomes" id="UP000253857">
    <property type="component" value="Unassembled WGS sequence"/>
</dbReference>
<evidence type="ECO:0000256" key="2">
    <source>
        <dbReference type="ARBA" id="ARBA00022723"/>
    </source>
</evidence>
<feature type="domain" description="4Fe-4S ferredoxin-type" evidence="5">
    <location>
        <begin position="3"/>
        <end position="31"/>
    </location>
</feature>
<name>A0A369NXM6_EGGLN</name>